<organism evidence="1 2">
    <name type="scientific">Pseudomassariella vexata</name>
    <dbReference type="NCBI Taxonomy" id="1141098"/>
    <lineage>
        <taxon>Eukaryota</taxon>
        <taxon>Fungi</taxon>
        <taxon>Dikarya</taxon>
        <taxon>Ascomycota</taxon>
        <taxon>Pezizomycotina</taxon>
        <taxon>Sordariomycetes</taxon>
        <taxon>Xylariomycetidae</taxon>
        <taxon>Amphisphaeriales</taxon>
        <taxon>Pseudomassariaceae</taxon>
        <taxon>Pseudomassariella</taxon>
    </lineage>
</organism>
<proteinExistence type="predicted"/>
<evidence type="ECO:0000313" key="1">
    <source>
        <dbReference type="EMBL" id="ORY56361.1"/>
    </source>
</evidence>
<dbReference type="GeneID" id="63769652"/>
<sequence length="190" mass="21459">MSPTMQYTQRLASRLQFAVGGVNLYYDSVMSLMTNSEQSRYRLPIHRLARRGNSERKCASHDTHESIQVHRNSCPVATGEVEAENAGAQRCINPTEVTPGGLQQNATRDGLSDPGLDQVVCRKHLSERRSGRGRQVARTCRGPCYLPWAPLLSRRHFRPPQFDSNIEFYRTAVAWKPDPVLQSYSALVFI</sequence>
<evidence type="ECO:0000313" key="2">
    <source>
        <dbReference type="Proteomes" id="UP000193689"/>
    </source>
</evidence>
<comment type="caution">
    <text evidence="1">The sequence shown here is derived from an EMBL/GenBank/DDBJ whole genome shotgun (WGS) entry which is preliminary data.</text>
</comment>
<keyword evidence="2" id="KW-1185">Reference proteome</keyword>
<dbReference type="Proteomes" id="UP000193689">
    <property type="component" value="Unassembled WGS sequence"/>
</dbReference>
<protein>
    <submittedName>
        <fullName evidence="1">Uncharacterized protein</fullName>
    </submittedName>
</protein>
<gene>
    <name evidence="1" type="ORF">BCR38DRAFT_117874</name>
</gene>
<dbReference type="InParanoid" id="A0A1Y2DAR1"/>
<dbReference type="AlphaFoldDB" id="A0A1Y2DAR1"/>
<reference evidence="1 2" key="1">
    <citation type="submission" date="2016-07" db="EMBL/GenBank/DDBJ databases">
        <title>Pervasive Adenine N6-methylation of Active Genes in Fungi.</title>
        <authorList>
            <consortium name="DOE Joint Genome Institute"/>
            <person name="Mondo S.J."/>
            <person name="Dannebaum R.O."/>
            <person name="Kuo R.C."/>
            <person name="Labutti K."/>
            <person name="Haridas S."/>
            <person name="Kuo A."/>
            <person name="Salamov A."/>
            <person name="Ahrendt S.R."/>
            <person name="Lipzen A."/>
            <person name="Sullivan W."/>
            <person name="Andreopoulos W.B."/>
            <person name="Clum A."/>
            <person name="Lindquist E."/>
            <person name="Daum C."/>
            <person name="Ramamoorthy G.K."/>
            <person name="Gryganskyi A."/>
            <person name="Culley D."/>
            <person name="Magnuson J.K."/>
            <person name="James T.Y."/>
            <person name="O'Malley M.A."/>
            <person name="Stajich J.E."/>
            <person name="Spatafora J.W."/>
            <person name="Visel A."/>
            <person name="Grigoriev I.V."/>
        </authorList>
    </citation>
    <scope>NUCLEOTIDE SEQUENCE [LARGE SCALE GENOMIC DNA]</scope>
    <source>
        <strain evidence="1 2">CBS 129021</strain>
    </source>
</reference>
<accession>A0A1Y2DAR1</accession>
<dbReference type="EMBL" id="MCFJ01000023">
    <property type="protein sequence ID" value="ORY56361.1"/>
    <property type="molecule type" value="Genomic_DNA"/>
</dbReference>
<dbReference type="RefSeq" id="XP_040710078.1">
    <property type="nucleotide sequence ID" value="XM_040853440.1"/>
</dbReference>
<name>A0A1Y2DAR1_9PEZI</name>